<proteinExistence type="predicted"/>
<dbReference type="Proteomes" id="UP000449092">
    <property type="component" value="Unassembled WGS sequence"/>
</dbReference>
<organism evidence="1 2">
    <name type="scientific">Candidatus Spechtbacteria bacterium SB0662_bin_43</name>
    <dbReference type="NCBI Taxonomy" id="2604897"/>
    <lineage>
        <taxon>Bacteria</taxon>
        <taxon>Candidatus Spechtiibacteriota</taxon>
    </lineage>
</organism>
<accession>A0A845D8Z8</accession>
<evidence type="ECO:0000313" key="2">
    <source>
        <dbReference type="Proteomes" id="UP000449092"/>
    </source>
</evidence>
<name>A0A845D8Z8_9BACT</name>
<dbReference type="EMBL" id="VXOY01000013">
    <property type="protein sequence ID" value="MYE38200.1"/>
    <property type="molecule type" value="Genomic_DNA"/>
</dbReference>
<evidence type="ECO:0000313" key="1">
    <source>
        <dbReference type="EMBL" id="MYE38200.1"/>
    </source>
</evidence>
<comment type="caution">
    <text evidence="1">The sequence shown here is derived from an EMBL/GenBank/DDBJ whole genome shotgun (WGS) entry which is preliminary data.</text>
</comment>
<reference evidence="1 2" key="1">
    <citation type="submission" date="2019-09" db="EMBL/GenBank/DDBJ databases">
        <title>Characterisation of the sponge microbiome using genome-centric metagenomics.</title>
        <authorList>
            <person name="Engelberts J.P."/>
            <person name="Robbins S.J."/>
            <person name="De Goeij J.M."/>
            <person name="Aranda M."/>
            <person name="Bell S.C."/>
            <person name="Webster N.S."/>
        </authorList>
    </citation>
    <scope>NUCLEOTIDE SEQUENCE [LARGE SCALE GENOMIC DNA]</scope>
    <source>
        <strain evidence="1">SB0662_bin_43</strain>
    </source>
</reference>
<dbReference type="AlphaFoldDB" id="A0A845D8Z8"/>
<sequence length="316" mass="35960">MKLLSAVLYGAVASVVGVLGTGHLTSQKQSAFLVRKRYKVVVMGSDVLRLHTLNPVVVLDRIAEQEAYDAFSDIGCKARIIRIKSSSYLEKGEKILVWCELPEYSLEEYSEWHPWVALHVLDRFPYLKERVHLVRCDAVVPAQVAVRLQQPGQHRVEEGAVSVTPFRDTHLLDGDTIAGTFCDITWTAFLLKDAHWMVEVHELFHAWQSWMIPPGAPISDWHLTGAGRSFIEIGDWRLSKKGEWSNKTGVWLYGSHTPPPPFEEMASIATVHFVSPEAFSEVYAIPLRTVRTVYERYQPWVKEFLPRPPLFVPSLE</sequence>
<gene>
    <name evidence="1" type="ORF">F4X82_01620</name>
</gene>
<protein>
    <submittedName>
        <fullName evidence="1">Uncharacterized protein</fullName>
    </submittedName>
</protein>